<keyword evidence="5" id="KW-1185">Reference proteome</keyword>
<feature type="domain" description="SGNH hydrolase-type esterase" evidence="2">
    <location>
        <begin position="185"/>
        <end position="363"/>
    </location>
</feature>
<dbReference type="PATRIC" id="fig|1288963.3.peg.3041"/>
<organism evidence="4 5">
    <name type="scientific">Lunatimonas lonarensis</name>
    <dbReference type="NCBI Taxonomy" id="1232681"/>
    <lineage>
        <taxon>Bacteria</taxon>
        <taxon>Pseudomonadati</taxon>
        <taxon>Bacteroidota</taxon>
        <taxon>Cytophagia</taxon>
        <taxon>Cytophagales</taxon>
        <taxon>Cyclobacteriaceae</taxon>
    </lineage>
</organism>
<name>R7ZRD8_9BACT</name>
<dbReference type="InterPro" id="IPR013830">
    <property type="entry name" value="SGNH_hydro"/>
</dbReference>
<dbReference type="Gene3D" id="2.60.120.260">
    <property type="entry name" value="Galactose-binding domain-like"/>
    <property type="match status" value="1"/>
</dbReference>
<dbReference type="Pfam" id="PF14607">
    <property type="entry name" value="GxDLY"/>
    <property type="match status" value="1"/>
</dbReference>
<evidence type="ECO:0000259" key="3">
    <source>
        <dbReference type="Pfam" id="PF14607"/>
    </source>
</evidence>
<protein>
    <submittedName>
        <fullName evidence="4">Platelet-activating factor acetylhydrolase IB gamma subunit</fullName>
        <ecNumber evidence="4">3.1.1.47</ecNumber>
    </submittedName>
</protein>
<keyword evidence="1" id="KW-0732">Signal</keyword>
<reference evidence="4 5" key="1">
    <citation type="submission" date="2013-02" db="EMBL/GenBank/DDBJ databases">
        <title>A novel strain isolated from Lonar lake, Maharashtra, India.</title>
        <authorList>
            <person name="Singh A."/>
        </authorList>
    </citation>
    <scope>NUCLEOTIDE SEQUENCE [LARGE SCALE GENOMIC DNA]</scope>
    <source>
        <strain evidence="4 5">AK24</strain>
    </source>
</reference>
<feature type="chain" id="PRO_5004461875" evidence="1">
    <location>
        <begin position="26"/>
        <end position="368"/>
    </location>
</feature>
<dbReference type="Pfam" id="PF14606">
    <property type="entry name" value="Lipase_GDSL_3"/>
    <property type="match status" value="1"/>
</dbReference>
<dbReference type="GO" id="GO:0003847">
    <property type="term" value="F:1-alkyl-2-acetylglycerophosphocholine esterase activity"/>
    <property type="evidence" value="ECO:0007669"/>
    <property type="project" value="UniProtKB-EC"/>
</dbReference>
<dbReference type="SUPFAM" id="SSF52266">
    <property type="entry name" value="SGNH hydrolase"/>
    <property type="match status" value="1"/>
</dbReference>
<dbReference type="STRING" id="1232681.ADIS_3048"/>
<comment type="caution">
    <text evidence="4">The sequence shown here is derived from an EMBL/GenBank/DDBJ whole genome shotgun (WGS) entry which is preliminary data.</text>
</comment>
<evidence type="ECO:0000256" key="1">
    <source>
        <dbReference type="SAM" id="SignalP"/>
    </source>
</evidence>
<dbReference type="Gene3D" id="3.40.50.1110">
    <property type="entry name" value="SGNH hydrolase"/>
    <property type="match status" value="1"/>
</dbReference>
<feature type="signal peptide" evidence="1">
    <location>
        <begin position="1"/>
        <end position="25"/>
    </location>
</feature>
<dbReference type="OrthoDB" id="5624617at2"/>
<evidence type="ECO:0000259" key="2">
    <source>
        <dbReference type="Pfam" id="PF14606"/>
    </source>
</evidence>
<sequence length="368" mass="40556">MKTSYTSAVLALLVVIAFLTSPALSQQNLSWIDPLDFSHSIHAQGFDGIGDNRLPPEAEGKIRDAVWNLSRHSAGLEIHFTTDASEIHARMIPTSSRLEMPHMSATGVSGLDLYVLAEDGNWQWVRGNYSFRDTVSYTFKVNPAPSAGRRYRLYLPLYNGVDQLKLGVPASSNLSVLPRGVGSLPIVVYGTSIAQGACASRPGMAWPAIMGRLLGREVINLGFSGNGRLEPEVLEFIHQIPASVYILDCLPNLVPANWTEEDVKARLKTAVLSLKEVHPDTPVVLVEHAGYSDAFTDRERELAVRQVNRWSQDIYTQLLGAGVEEIYYLSKEDIGLSMDATVDGTHPTDWGMQQYADAYAQLLEDIID</sequence>
<keyword evidence="4" id="KW-0378">Hydrolase</keyword>
<gene>
    <name evidence="4" type="ORF">ADIS_3048</name>
</gene>
<evidence type="ECO:0000313" key="5">
    <source>
        <dbReference type="Proteomes" id="UP000013909"/>
    </source>
</evidence>
<dbReference type="InterPro" id="IPR036514">
    <property type="entry name" value="SGNH_hydro_sf"/>
</dbReference>
<proteinExistence type="predicted"/>
<dbReference type="CDD" id="cd01844">
    <property type="entry name" value="SGNH_hydrolase_like_6"/>
    <property type="match status" value="1"/>
</dbReference>
<feature type="domain" description="SGNH hydrolase-type esterase N-terminal" evidence="3">
    <location>
        <begin position="30"/>
        <end position="172"/>
    </location>
</feature>
<dbReference type="Proteomes" id="UP000013909">
    <property type="component" value="Unassembled WGS sequence"/>
</dbReference>
<dbReference type="InterPro" id="IPR032740">
    <property type="entry name" value="GxDLY"/>
</dbReference>
<dbReference type="EC" id="3.1.1.47" evidence="4"/>
<accession>R7ZRD8</accession>
<evidence type="ECO:0000313" key="4">
    <source>
        <dbReference type="EMBL" id="EON76598.1"/>
    </source>
</evidence>
<dbReference type="AlphaFoldDB" id="R7ZRD8"/>
<dbReference type="RefSeq" id="WP_010855182.1">
    <property type="nucleotide sequence ID" value="NZ_AQHR01000085.1"/>
</dbReference>
<dbReference type="EMBL" id="AQHR01000085">
    <property type="protein sequence ID" value="EON76598.1"/>
    <property type="molecule type" value="Genomic_DNA"/>
</dbReference>